<evidence type="ECO:0000313" key="3">
    <source>
        <dbReference type="EMBL" id="PFH32271.1"/>
    </source>
</evidence>
<feature type="compositionally biased region" description="Low complexity" evidence="1">
    <location>
        <begin position="126"/>
        <end position="147"/>
    </location>
</feature>
<accession>A0A2A9M7J4</accession>
<dbReference type="Pfam" id="PF00679">
    <property type="entry name" value="EFG_C"/>
    <property type="match status" value="1"/>
</dbReference>
<dbReference type="Pfam" id="PF00009">
    <property type="entry name" value="GTP_EFTU"/>
    <property type="match status" value="1"/>
</dbReference>
<feature type="compositionally biased region" description="Low complexity" evidence="1">
    <location>
        <begin position="38"/>
        <end position="49"/>
    </location>
</feature>
<dbReference type="PANTHER" id="PTHR42908">
    <property type="entry name" value="TRANSLATION ELONGATION FACTOR-RELATED"/>
    <property type="match status" value="1"/>
</dbReference>
<reference evidence="3 4" key="1">
    <citation type="submission" date="2017-09" db="EMBL/GenBank/DDBJ databases">
        <title>Genome sequencing of Besnoitia besnoiti strain Bb-Ger1.</title>
        <authorList>
            <person name="Schares G."/>
            <person name="Venepally P."/>
            <person name="Lorenzi H.A."/>
        </authorList>
    </citation>
    <scope>NUCLEOTIDE SEQUENCE [LARGE SCALE GENOMIC DNA]</scope>
    <source>
        <strain evidence="3 4">Bb-Ger1</strain>
    </source>
</reference>
<dbReference type="PROSITE" id="PS00301">
    <property type="entry name" value="G_TR_1"/>
    <property type="match status" value="1"/>
</dbReference>
<dbReference type="Gene3D" id="2.40.50.250">
    <property type="entry name" value="bipa protein"/>
    <property type="match status" value="1"/>
</dbReference>
<proteinExistence type="predicted"/>
<dbReference type="EMBL" id="NWUJ01000011">
    <property type="protein sequence ID" value="PFH32271.1"/>
    <property type="molecule type" value="Genomic_DNA"/>
</dbReference>
<feature type="region of interest" description="Disordered" evidence="1">
    <location>
        <begin position="1"/>
        <end position="54"/>
    </location>
</feature>
<dbReference type="Pfam" id="PF21018">
    <property type="entry name" value="BipA_C"/>
    <property type="match status" value="1"/>
</dbReference>
<dbReference type="SUPFAM" id="SSF52540">
    <property type="entry name" value="P-loop containing nucleoside triphosphate hydrolases"/>
    <property type="match status" value="1"/>
</dbReference>
<feature type="compositionally biased region" description="Basic and acidic residues" evidence="1">
    <location>
        <begin position="682"/>
        <end position="703"/>
    </location>
</feature>
<dbReference type="GO" id="GO:0003746">
    <property type="term" value="F:translation elongation factor activity"/>
    <property type="evidence" value="ECO:0007669"/>
    <property type="project" value="UniProtKB-KW"/>
</dbReference>
<dbReference type="GO" id="GO:0005829">
    <property type="term" value="C:cytosol"/>
    <property type="evidence" value="ECO:0007669"/>
    <property type="project" value="TreeGrafter"/>
</dbReference>
<dbReference type="GeneID" id="40306650"/>
<dbReference type="SUPFAM" id="SSF54980">
    <property type="entry name" value="EF-G C-terminal domain-like"/>
    <property type="match status" value="2"/>
</dbReference>
<dbReference type="NCBIfam" id="TIGR00231">
    <property type="entry name" value="small_GTP"/>
    <property type="match status" value="1"/>
</dbReference>
<dbReference type="InterPro" id="IPR035647">
    <property type="entry name" value="EFG_III/V"/>
</dbReference>
<dbReference type="SUPFAM" id="SSF50447">
    <property type="entry name" value="Translation proteins"/>
    <property type="match status" value="1"/>
</dbReference>
<keyword evidence="4" id="KW-1185">Reference proteome</keyword>
<dbReference type="Gene3D" id="2.40.30.10">
    <property type="entry name" value="Translation factors"/>
    <property type="match status" value="1"/>
</dbReference>
<feature type="region of interest" description="Disordered" evidence="1">
    <location>
        <begin position="675"/>
        <end position="705"/>
    </location>
</feature>
<dbReference type="PRINTS" id="PR00315">
    <property type="entry name" value="ELONGATNFCT"/>
</dbReference>
<dbReference type="PROSITE" id="PS51722">
    <property type="entry name" value="G_TR_2"/>
    <property type="match status" value="1"/>
</dbReference>
<organism evidence="3 4">
    <name type="scientific">Besnoitia besnoiti</name>
    <name type="common">Apicomplexan protozoan</name>
    <dbReference type="NCBI Taxonomy" id="94643"/>
    <lineage>
        <taxon>Eukaryota</taxon>
        <taxon>Sar</taxon>
        <taxon>Alveolata</taxon>
        <taxon>Apicomplexa</taxon>
        <taxon>Conoidasida</taxon>
        <taxon>Coccidia</taxon>
        <taxon>Eucoccidiorida</taxon>
        <taxon>Eimeriorina</taxon>
        <taxon>Sarcocystidae</taxon>
        <taxon>Besnoitia</taxon>
    </lineage>
</organism>
<feature type="domain" description="Tr-type G" evidence="2">
    <location>
        <begin position="404"/>
        <end position="610"/>
    </location>
</feature>
<gene>
    <name evidence="3" type="ORF">BESB_015890</name>
</gene>
<evidence type="ECO:0000313" key="4">
    <source>
        <dbReference type="Proteomes" id="UP000224006"/>
    </source>
</evidence>
<keyword evidence="3" id="KW-0251">Elongation factor</keyword>
<dbReference type="RefSeq" id="XP_029216280.1">
    <property type="nucleotide sequence ID" value="XM_029360304.1"/>
</dbReference>
<dbReference type="AlphaFoldDB" id="A0A2A9M7J4"/>
<dbReference type="KEGG" id="bbes:BESB_015890"/>
<keyword evidence="3" id="KW-0648">Protein biosynthesis</keyword>
<dbReference type="GO" id="GO:0003924">
    <property type="term" value="F:GTPase activity"/>
    <property type="evidence" value="ECO:0007669"/>
    <property type="project" value="InterPro"/>
</dbReference>
<dbReference type="InterPro" id="IPR000795">
    <property type="entry name" value="T_Tr_GTP-bd_dom"/>
</dbReference>
<dbReference type="InterPro" id="IPR031157">
    <property type="entry name" value="G_TR_CS"/>
</dbReference>
<dbReference type="InterPro" id="IPR000640">
    <property type="entry name" value="EFG_V-like"/>
</dbReference>
<dbReference type="Gene3D" id="3.30.70.240">
    <property type="match status" value="1"/>
</dbReference>
<dbReference type="Gene3D" id="3.40.50.300">
    <property type="entry name" value="P-loop containing nucleotide triphosphate hydrolases"/>
    <property type="match status" value="1"/>
</dbReference>
<dbReference type="GO" id="GO:0005525">
    <property type="term" value="F:GTP binding"/>
    <property type="evidence" value="ECO:0007669"/>
    <property type="project" value="InterPro"/>
</dbReference>
<dbReference type="GO" id="GO:1990904">
    <property type="term" value="C:ribonucleoprotein complex"/>
    <property type="evidence" value="ECO:0007669"/>
    <property type="project" value="TreeGrafter"/>
</dbReference>
<dbReference type="InterPro" id="IPR027417">
    <property type="entry name" value="P-loop_NTPase"/>
</dbReference>
<feature type="compositionally biased region" description="Low complexity" evidence="1">
    <location>
        <begin position="92"/>
        <end position="107"/>
    </location>
</feature>
<sequence length="1122" mass="117005">MQAPPRAPAPSHPVSPQGVASERNAPLCGLRKRRRPRGSASSAHSASLSLERRRLLRRTRRLSSSLLSASLSGSDEFPCSPAVSLSDPPPAQAFEASAPSPSAPASLSSSPVDLRAACAAAPSVYAPSSSARSSPAPVARTSPASSSGAGLDSEPGDDPAACCVSLSAVAVAQKPFGVSRSMGSDSLALSVSHVVPRCAWRFPRGPLRLFFAVLHVVALSSLSALGAAEALSSPSSLVHFLSPLLSHRSCGVPPASASSRTSLAFSASSPRCRAPAFMSSLSSVSAGSEFAASPSLARSSRASSPLTSPSTPDSAAAQVSSLASLSALRSFSLLPRRRQRVSRSAALSAALHFSPRSSPLGPLHVAAAPGGAELWAPAASVASASSAAPTARAQAAGASEESAEWLRNVAIIAHVDHGKTTLVDALLVHAAELQSAGDLRTSWDFEKRKGMQRMMDTGQLEKERGITITAKVCSLRFKDGKKINIIDTPGHADFSGEVERVMHLADGVLLVVDAVEGCKPQTRVVLQKALQAGLKAVVVINKVDRSSARPEDVAAQVFDLFLQLDATEEQAEFEVVYASALNRQSGSSPSALVTSMEPIVEAIMRLPSPVRRRQEMLAARSAADAAAAETPAAATEREQQAPLQLQIAHVDRNAYRGVMAMGKLLSGTLVPGMPVGVQRPGEPLRKDGSGRGEAEVKKEEGAKSAEASGVVARSPASLVGDIIVLAGVTTDVRVGESVVDLTDPRPLPPLSVAEPSVSIQVLVNTSPLAGKEVETPTSGTMLRQRLLTMTERDVSLRVDTSPEEDGGRGPSSSCLLRLSGRGPLHLALVLETLRREGFELLVAAPSVLPRWGDDGELLEPVEEMEVAVPQEHVGVIINEVKQRKGDLVDVVSSSSSSPSALSTLLFRLPTRKSFGLRSAVMSATKGTASIHAAAGGYQPVPTGEETDGLVKIARKDRHALLSSSADVPSKRDSKSGSKGCNAFIPREGAKQSGGFNVKRGIEGAGAGKKRDRGFLVATEEGTVTGKGALTAQERGQLFVAPGDQVYGGMIVGLNSRGGDLPINVCKAKKLTNMRAAHKEINEGVVPPIEVTLDYGMEIIGANEVMEVTPKSIRLAVRSAMRR</sequence>
<name>A0A2A9M7J4_BESBE</name>
<feature type="region of interest" description="Disordered" evidence="1">
    <location>
        <begin position="126"/>
        <end position="156"/>
    </location>
</feature>
<dbReference type="SMART" id="SM00838">
    <property type="entry name" value="EFG_C"/>
    <property type="match status" value="1"/>
</dbReference>
<protein>
    <submittedName>
        <fullName evidence="3">Elongation factor Tu GTP binding domain-containing protein</fullName>
    </submittedName>
</protein>
<dbReference type="OrthoDB" id="333342at2759"/>
<dbReference type="VEuPathDB" id="ToxoDB:BESB_015890"/>
<evidence type="ECO:0000256" key="1">
    <source>
        <dbReference type="SAM" id="MobiDB-lite"/>
    </source>
</evidence>
<dbReference type="InterPro" id="IPR042116">
    <property type="entry name" value="TypA/BipA_C"/>
</dbReference>
<dbReference type="PANTHER" id="PTHR42908:SF8">
    <property type="entry name" value="TR-TYPE G DOMAIN-CONTAINING PROTEIN"/>
    <property type="match status" value="1"/>
</dbReference>
<feature type="region of interest" description="Disordered" evidence="1">
    <location>
        <begin position="67"/>
        <end position="107"/>
    </location>
</feature>
<comment type="caution">
    <text evidence="3">The sequence shown here is derived from an EMBL/GenBank/DDBJ whole genome shotgun (WGS) entry which is preliminary data.</text>
</comment>
<dbReference type="InterPro" id="IPR048876">
    <property type="entry name" value="BipA_C"/>
</dbReference>
<feature type="region of interest" description="Disordered" evidence="1">
    <location>
        <begin position="961"/>
        <end position="987"/>
    </location>
</feature>
<dbReference type="Gene3D" id="3.30.70.870">
    <property type="entry name" value="Elongation Factor G (Translational Gtpase), domain 3"/>
    <property type="match status" value="2"/>
</dbReference>
<dbReference type="Proteomes" id="UP000224006">
    <property type="component" value="Chromosome X"/>
</dbReference>
<dbReference type="InterPro" id="IPR009000">
    <property type="entry name" value="Transl_B-barrel_sf"/>
</dbReference>
<evidence type="ECO:0000259" key="2">
    <source>
        <dbReference type="PROSITE" id="PS51722"/>
    </source>
</evidence>
<dbReference type="STRING" id="94643.A0A2A9M7J4"/>
<feature type="compositionally biased region" description="Pro residues" evidence="1">
    <location>
        <begin position="1"/>
        <end position="13"/>
    </location>
</feature>
<dbReference type="InterPro" id="IPR005225">
    <property type="entry name" value="Small_GTP-bd"/>
</dbReference>